<keyword evidence="2" id="KW-1185">Reference proteome</keyword>
<proteinExistence type="predicted"/>
<dbReference type="EMBL" id="LSSL01002842">
    <property type="protein sequence ID" value="OLY81041.1"/>
    <property type="molecule type" value="Genomic_DNA"/>
</dbReference>
<gene>
    <name evidence="1" type="ORF">AYI68_g4858</name>
</gene>
<accession>A0A1R0GVX8</accession>
<comment type="caution">
    <text evidence="1">The sequence shown here is derived from an EMBL/GenBank/DDBJ whole genome shotgun (WGS) entry which is preliminary data.</text>
</comment>
<organism evidence="1 2">
    <name type="scientific">Smittium mucronatum</name>
    <dbReference type="NCBI Taxonomy" id="133383"/>
    <lineage>
        <taxon>Eukaryota</taxon>
        <taxon>Fungi</taxon>
        <taxon>Fungi incertae sedis</taxon>
        <taxon>Zoopagomycota</taxon>
        <taxon>Kickxellomycotina</taxon>
        <taxon>Harpellomycetes</taxon>
        <taxon>Harpellales</taxon>
        <taxon>Legeriomycetaceae</taxon>
        <taxon>Smittium</taxon>
    </lineage>
</organism>
<dbReference type="AlphaFoldDB" id="A0A1R0GVX8"/>
<evidence type="ECO:0000313" key="2">
    <source>
        <dbReference type="Proteomes" id="UP000187455"/>
    </source>
</evidence>
<protein>
    <submittedName>
        <fullName evidence="1">Uncharacterized protein</fullName>
    </submittedName>
</protein>
<sequence length="68" mass="7875">MKKRKRLIEKTIILTKISFSVGLTAAYLREKGLIYQTKDPPWNFFKCSSSLIAVLQIAVQCLHYSKQE</sequence>
<dbReference type="Proteomes" id="UP000187455">
    <property type="component" value="Unassembled WGS sequence"/>
</dbReference>
<reference evidence="1 2" key="1">
    <citation type="journal article" date="2016" name="Mol. Biol. Evol.">
        <title>Genome-Wide Survey of Gut Fungi (Harpellales) Reveals the First Horizontally Transferred Ubiquitin Gene from a Mosquito Host.</title>
        <authorList>
            <person name="Wang Y."/>
            <person name="White M.M."/>
            <person name="Kvist S."/>
            <person name="Moncalvo J.M."/>
        </authorList>
    </citation>
    <scope>NUCLEOTIDE SEQUENCE [LARGE SCALE GENOMIC DNA]</scope>
    <source>
        <strain evidence="1 2">ALG-7-W6</strain>
    </source>
</reference>
<name>A0A1R0GVX8_9FUNG</name>
<evidence type="ECO:0000313" key="1">
    <source>
        <dbReference type="EMBL" id="OLY81041.1"/>
    </source>
</evidence>